<protein>
    <submittedName>
        <fullName evidence="1">Uncharacterized protein</fullName>
    </submittedName>
</protein>
<sequence length="89" mass="10070">MPISNAKGLCKSPQTLDTFTRILRVGIDVDGENLLINHTIMEQDVILENNLLICALTKKELSTKYADLVGFNPEKIYKLEKVNSFFIEV</sequence>
<name>A0A644WP02_9ZZZZ</name>
<gene>
    <name evidence="1" type="ORF">SDC9_51762</name>
</gene>
<evidence type="ECO:0000313" key="1">
    <source>
        <dbReference type="EMBL" id="MPM05472.1"/>
    </source>
</evidence>
<comment type="caution">
    <text evidence="1">The sequence shown here is derived from an EMBL/GenBank/DDBJ whole genome shotgun (WGS) entry which is preliminary data.</text>
</comment>
<reference evidence="1" key="1">
    <citation type="submission" date="2019-08" db="EMBL/GenBank/DDBJ databases">
        <authorList>
            <person name="Kucharzyk K."/>
            <person name="Murdoch R.W."/>
            <person name="Higgins S."/>
            <person name="Loffler F."/>
        </authorList>
    </citation>
    <scope>NUCLEOTIDE SEQUENCE</scope>
</reference>
<dbReference type="EMBL" id="VSSQ01001134">
    <property type="protein sequence ID" value="MPM05472.1"/>
    <property type="molecule type" value="Genomic_DNA"/>
</dbReference>
<proteinExistence type="predicted"/>
<dbReference type="AlphaFoldDB" id="A0A644WP02"/>
<organism evidence="1">
    <name type="scientific">bioreactor metagenome</name>
    <dbReference type="NCBI Taxonomy" id="1076179"/>
    <lineage>
        <taxon>unclassified sequences</taxon>
        <taxon>metagenomes</taxon>
        <taxon>ecological metagenomes</taxon>
    </lineage>
</organism>
<accession>A0A644WP02</accession>